<dbReference type="OrthoDB" id="135295at2"/>
<evidence type="ECO:0000313" key="4">
    <source>
        <dbReference type="EMBL" id="PRY39731.1"/>
    </source>
</evidence>
<evidence type="ECO:0000256" key="1">
    <source>
        <dbReference type="ARBA" id="ARBA00022505"/>
    </source>
</evidence>
<accession>A0A2T0T258</accession>
<dbReference type="InterPro" id="IPR046867">
    <property type="entry name" value="AldOxase/xan_DH_MoCoBD2"/>
</dbReference>
<protein>
    <submittedName>
        <fullName evidence="4">Xanthine dehydrogenase YagR molybdenum-binding subunit</fullName>
    </submittedName>
</protein>
<dbReference type="InterPro" id="IPR036856">
    <property type="entry name" value="Ald_Oxase/Xan_DH_a/b_sf"/>
</dbReference>
<comment type="caution">
    <text evidence="4">The sequence shown here is derived from an EMBL/GenBank/DDBJ whole genome shotgun (WGS) entry which is preliminary data.</text>
</comment>
<feature type="domain" description="Aldehyde oxidase/xanthine dehydrogenase a/b hammerhead" evidence="3">
    <location>
        <begin position="19"/>
        <end position="127"/>
    </location>
</feature>
<sequence length="727" mass="76835">MTSPIGRETDRVDGPLKVTGGARYAADHRPEGLLHGYLVQATVGKGTVRAMDVSRAEAAPGVVAVFTPFRPLPLNPPGPQQSGENYSALQDTSVRFRGQVIGVVVADTAEHARDAAALVTADYAVAPARTSLADAGPGASTGVLQKLAPDVASIEAALASSPVTVTTTVSQNAQHHIAMEPHGTTSVWVDDQLTVYMGAQAPQQAAATIASRLGVDATKVRVICRYTGGGFGQRSPVWNEALLCAAAARALGRPVKLVLSREQVFTAIGHRAAVRQTIRLGARTDGTLLALAHDTDGELPAAGGWRMLPGRDTSAVTYRTPNIRIDQRLVTLDTPPTWSMRAPAEAPGMFALETAMDELAVATEVDPVELRLRNYATEDPIEGRRFSTKHLDECYRIGAERFGWGKRQARPRSRTDGDWLVGMGMASAIYPAWRQPASARARFRDDGRVLVSSATSDLGTGALTMLAVIGADELGLPVGEVVSELGDSTLPPGGVGAYGSSVTTSTVPAVQAACRAAVAALVRAAVDNPRSPFTGRDPATVRYRRGRVESGGRSVDYGTLLRAMGVPHVEAVGDTGPPDNPSQCRFHCFGAHFCEVRVHRLTGEPRVSRVTSVFDVGKVVNAKATRGQLMGSVIWGIGHALLESDPIERNGRFAAATLADYLVPVHADTPDIDVHWLDRPDPHISELGAKGLGEIGLVSTAAAIGNAVFNATGVRVRDLPITLDKLL</sequence>
<dbReference type="PANTHER" id="PTHR11908">
    <property type="entry name" value="XANTHINE DEHYDROGENASE"/>
    <property type="match status" value="1"/>
</dbReference>
<dbReference type="SUPFAM" id="SSF54665">
    <property type="entry name" value="CO dehydrogenase molybdoprotein N-domain-like"/>
    <property type="match status" value="1"/>
</dbReference>
<reference evidence="4 5" key="1">
    <citation type="submission" date="2018-03" db="EMBL/GenBank/DDBJ databases">
        <title>Genomic Encyclopedia of Archaeal and Bacterial Type Strains, Phase II (KMG-II): from individual species to whole genera.</title>
        <authorList>
            <person name="Goeker M."/>
        </authorList>
    </citation>
    <scope>NUCLEOTIDE SEQUENCE [LARGE SCALE GENOMIC DNA]</scope>
    <source>
        <strain evidence="4 5">DSM 44720</strain>
    </source>
</reference>
<dbReference type="EMBL" id="PVTF01000007">
    <property type="protein sequence ID" value="PRY39731.1"/>
    <property type="molecule type" value="Genomic_DNA"/>
</dbReference>
<dbReference type="InterPro" id="IPR008274">
    <property type="entry name" value="AldOxase/xan_DH_MoCoBD1"/>
</dbReference>
<dbReference type="InterPro" id="IPR037165">
    <property type="entry name" value="AldOxase/xan_DH_Mopterin-bd_sf"/>
</dbReference>
<dbReference type="SUPFAM" id="SSF56003">
    <property type="entry name" value="Molybdenum cofactor-binding domain"/>
    <property type="match status" value="1"/>
</dbReference>
<dbReference type="Proteomes" id="UP000239494">
    <property type="component" value="Unassembled WGS sequence"/>
</dbReference>
<proteinExistence type="predicted"/>
<dbReference type="Pfam" id="PF01315">
    <property type="entry name" value="Ald_Xan_dh_C"/>
    <property type="match status" value="1"/>
</dbReference>
<evidence type="ECO:0000313" key="5">
    <source>
        <dbReference type="Proteomes" id="UP000239494"/>
    </source>
</evidence>
<dbReference type="AlphaFoldDB" id="A0A2T0T258"/>
<dbReference type="Gene3D" id="3.30.365.10">
    <property type="entry name" value="Aldehyde oxidase/xanthine dehydrogenase, molybdopterin binding domain"/>
    <property type="match status" value="4"/>
</dbReference>
<dbReference type="InterPro" id="IPR016208">
    <property type="entry name" value="Ald_Oxase/xanthine_DH-like"/>
</dbReference>
<keyword evidence="2" id="KW-0560">Oxidoreductase</keyword>
<name>A0A2T0T258_9PSEU</name>
<dbReference type="GO" id="GO:0005506">
    <property type="term" value="F:iron ion binding"/>
    <property type="evidence" value="ECO:0007669"/>
    <property type="project" value="InterPro"/>
</dbReference>
<keyword evidence="1" id="KW-0500">Molybdenum</keyword>
<gene>
    <name evidence="4" type="ORF">CLV43_107318</name>
</gene>
<keyword evidence="5" id="KW-1185">Reference proteome</keyword>
<dbReference type="SMART" id="SM01008">
    <property type="entry name" value="Ald_Xan_dh_C"/>
    <property type="match status" value="1"/>
</dbReference>
<dbReference type="PANTHER" id="PTHR11908:SF132">
    <property type="entry name" value="ALDEHYDE OXIDASE 1-RELATED"/>
    <property type="match status" value="1"/>
</dbReference>
<evidence type="ECO:0000259" key="3">
    <source>
        <dbReference type="SMART" id="SM01008"/>
    </source>
</evidence>
<dbReference type="GO" id="GO:0016491">
    <property type="term" value="F:oxidoreductase activity"/>
    <property type="evidence" value="ECO:0007669"/>
    <property type="project" value="UniProtKB-KW"/>
</dbReference>
<dbReference type="Gene3D" id="3.90.1170.50">
    <property type="entry name" value="Aldehyde oxidase/xanthine dehydrogenase, a/b hammerhead"/>
    <property type="match status" value="1"/>
</dbReference>
<dbReference type="InterPro" id="IPR000674">
    <property type="entry name" value="Ald_Oxase/Xan_DH_a/b"/>
</dbReference>
<organism evidence="4 5">
    <name type="scientific">Umezawaea tangerina</name>
    <dbReference type="NCBI Taxonomy" id="84725"/>
    <lineage>
        <taxon>Bacteria</taxon>
        <taxon>Bacillati</taxon>
        <taxon>Actinomycetota</taxon>
        <taxon>Actinomycetes</taxon>
        <taxon>Pseudonocardiales</taxon>
        <taxon>Pseudonocardiaceae</taxon>
        <taxon>Umezawaea</taxon>
    </lineage>
</organism>
<dbReference type="Pfam" id="PF02738">
    <property type="entry name" value="MoCoBD_1"/>
    <property type="match status" value="1"/>
</dbReference>
<dbReference type="Pfam" id="PF20256">
    <property type="entry name" value="MoCoBD_2"/>
    <property type="match status" value="1"/>
</dbReference>
<dbReference type="RefSeq" id="WP_106189639.1">
    <property type="nucleotide sequence ID" value="NZ_PVTF01000007.1"/>
</dbReference>
<evidence type="ECO:0000256" key="2">
    <source>
        <dbReference type="ARBA" id="ARBA00023002"/>
    </source>
</evidence>